<evidence type="ECO:0000313" key="2">
    <source>
        <dbReference type="EMBL" id="KFM11334.1"/>
    </source>
</evidence>
<proteinExistence type="predicted"/>
<reference evidence="2 3" key="1">
    <citation type="submission" date="2014-04" db="EMBL/GenBank/DDBJ databases">
        <title>Genome evolution of avian class.</title>
        <authorList>
            <person name="Zhang G."/>
            <person name="Li C."/>
        </authorList>
    </citation>
    <scope>NUCLEOTIDE SEQUENCE [LARGE SCALE GENOMIC DNA]</scope>
    <source>
        <strain evidence="2">BGI_AS27</strain>
    </source>
</reference>
<sequence length="184" mass="21005">DGQTFFLLFPDGSGQVYYPSGNVAILITFTEEALFTYCILEDSRYPGIRAAFGSRGHGVCFHPDGHLWAALDPCTGICLDLAGSSQKRWKWHDFSHHTHSPPFRSVTMKLNGHVTIKILAQDQIDLLFTSRSDRIRFNVGSRLKLKDPETSHLLKWPESEEELFLQSKEIQLRSLLSEIQRMLQ</sequence>
<dbReference type="PANTHER" id="PTHR23093:SF18">
    <property type="entry name" value="GLUTAMATE RICH 6"/>
    <property type="match status" value="1"/>
</dbReference>
<name>A0A087RCY0_APTFO</name>
<dbReference type="AlphaFoldDB" id="A0A087RCY0"/>
<organism evidence="2 3">
    <name type="scientific">Aptenodytes forsteri</name>
    <name type="common">Emperor penguin</name>
    <dbReference type="NCBI Taxonomy" id="9233"/>
    <lineage>
        <taxon>Eukaryota</taxon>
        <taxon>Metazoa</taxon>
        <taxon>Chordata</taxon>
        <taxon>Craniata</taxon>
        <taxon>Vertebrata</taxon>
        <taxon>Euteleostomi</taxon>
        <taxon>Archelosauria</taxon>
        <taxon>Archosauria</taxon>
        <taxon>Dinosauria</taxon>
        <taxon>Saurischia</taxon>
        <taxon>Theropoda</taxon>
        <taxon>Coelurosauria</taxon>
        <taxon>Aves</taxon>
        <taxon>Neognathae</taxon>
        <taxon>Neoaves</taxon>
        <taxon>Aequornithes</taxon>
        <taxon>Sphenisciformes</taxon>
        <taxon>Spheniscidae</taxon>
        <taxon>Aptenodytes</taxon>
    </lineage>
</organism>
<feature type="domain" description="FAM194 C-terminal" evidence="1">
    <location>
        <begin position="2"/>
        <end position="183"/>
    </location>
</feature>
<feature type="non-terminal residue" evidence="2">
    <location>
        <position position="184"/>
    </location>
</feature>
<evidence type="ECO:0000259" key="1">
    <source>
        <dbReference type="Pfam" id="PF14977"/>
    </source>
</evidence>
<dbReference type="Proteomes" id="UP000053286">
    <property type="component" value="Unassembled WGS sequence"/>
</dbReference>
<gene>
    <name evidence="2" type="ORF">AS27_04767</name>
</gene>
<protein>
    <submittedName>
        <fullName evidence="2">Protein FAM194B</fullName>
    </submittedName>
</protein>
<keyword evidence="3" id="KW-1185">Reference proteome</keyword>
<dbReference type="Pfam" id="PF14977">
    <property type="entry name" value="FAM194"/>
    <property type="match status" value="1"/>
</dbReference>
<evidence type="ECO:0000313" key="3">
    <source>
        <dbReference type="Proteomes" id="UP000053286"/>
    </source>
</evidence>
<dbReference type="InterPro" id="IPR029281">
    <property type="entry name" value="FAM194_C"/>
</dbReference>
<dbReference type="STRING" id="9233.A0A087RCY0"/>
<dbReference type="EMBL" id="KL226297">
    <property type="protein sequence ID" value="KFM11334.1"/>
    <property type="molecule type" value="Genomic_DNA"/>
</dbReference>
<feature type="non-terminal residue" evidence="2">
    <location>
        <position position="1"/>
    </location>
</feature>
<dbReference type="PANTHER" id="PTHR23093">
    <property type="entry name" value="SIMILAR TO CHROMOSOME 3 OPEN READING FRAME 20"/>
    <property type="match status" value="1"/>
</dbReference>
<accession>A0A087RCY0</accession>